<dbReference type="Gene3D" id="2.30.22.10">
    <property type="entry name" value="Head domain of nucleotide exchange factor GrpE"/>
    <property type="match status" value="1"/>
</dbReference>
<reference evidence="7" key="1">
    <citation type="submission" date="2017-04" db="EMBL/GenBank/DDBJ databases">
        <authorList>
            <person name="Varghese N."/>
            <person name="Submissions S."/>
        </authorList>
    </citation>
    <scope>NUCLEOTIDE SEQUENCE [LARGE SCALE GENOMIC DNA]</scope>
    <source>
        <strain evidence="7">DSM 12126</strain>
    </source>
</reference>
<dbReference type="RefSeq" id="WP_084237131.1">
    <property type="nucleotide sequence ID" value="NZ_FWXT01000001.1"/>
</dbReference>
<protein>
    <recommendedName>
        <fullName evidence="3">Protein GrpE</fullName>
    </recommendedName>
    <alternativeName>
        <fullName evidence="3">HSP-70 cofactor</fullName>
    </alternativeName>
</protein>
<keyword evidence="3" id="KW-0963">Cytoplasm</keyword>
<evidence type="ECO:0000313" key="6">
    <source>
        <dbReference type="EMBL" id="SMC49178.1"/>
    </source>
</evidence>
<evidence type="ECO:0000313" key="7">
    <source>
        <dbReference type="Proteomes" id="UP000192756"/>
    </source>
</evidence>
<dbReference type="Gene3D" id="3.90.20.20">
    <property type="match status" value="1"/>
</dbReference>
<gene>
    <name evidence="3" type="primary">grpE</name>
    <name evidence="6" type="ORF">SAMN04488524_0833</name>
</gene>
<organism evidence="6 7">
    <name type="scientific">Pedobacter africanus</name>
    <dbReference type="NCBI Taxonomy" id="151894"/>
    <lineage>
        <taxon>Bacteria</taxon>
        <taxon>Pseudomonadati</taxon>
        <taxon>Bacteroidota</taxon>
        <taxon>Sphingobacteriia</taxon>
        <taxon>Sphingobacteriales</taxon>
        <taxon>Sphingobacteriaceae</taxon>
        <taxon>Pedobacter</taxon>
    </lineage>
</organism>
<dbReference type="InterPro" id="IPR009012">
    <property type="entry name" value="GrpE_head"/>
</dbReference>
<comment type="function">
    <text evidence="3">Participates actively in the response to hyperosmotic and heat shock by preventing the aggregation of stress-denatured proteins, in association with DnaK and GrpE. It is the nucleotide exchange factor for DnaK and may function as a thermosensor. Unfolded proteins bind initially to DnaJ; upon interaction with the DnaJ-bound protein, DnaK hydrolyzes its bound ATP, resulting in the formation of a stable complex. GrpE releases ADP from DnaK; ATP binding to DnaK triggers the release of the substrate protein, thus completing the reaction cycle. Several rounds of ATP-dependent interactions between DnaJ, DnaK and GrpE are required for fully efficient folding.</text>
</comment>
<evidence type="ECO:0000256" key="4">
    <source>
        <dbReference type="RuleBase" id="RU004478"/>
    </source>
</evidence>
<keyword evidence="3" id="KW-0346">Stress response</keyword>
<dbReference type="GO" id="GO:0005737">
    <property type="term" value="C:cytoplasm"/>
    <property type="evidence" value="ECO:0007669"/>
    <property type="project" value="UniProtKB-SubCell"/>
</dbReference>
<dbReference type="PRINTS" id="PR00773">
    <property type="entry name" value="GRPEPROTEIN"/>
</dbReference>
<dbReference type="GO" id="GO:0000774">
    <property type="term" value="F:adenyl-nucleotide exchange factor activity"/>
    <property type="evidence" value="ECO:0007669"/>
    <property type="project" value="InterPro"/>
</dbReference>
<dbReference type="GO" id="GO:0051082">
    <property type="term" value="F:unfolded protein binding"/>
    <property type="evidence" value="ECO:0007669"/>
    <property type="project" value="TreeGrafter"/>
</dbReference>
<name>A0A1W1ZM52_9SPHI</name>
<accession>A0A1W1ZM52</accession>
<proteinExistence type="inferred from homology"/>
<dbReference type="EMBL" id="FWXT01000001">
    <property type="protein sequence ID" value="SMC49178.1"/>
    <property type="molecule type" value="Genomic_DNA"/>
</dbReference>
<dbReference type="SUPFAM" id="SSF51064">
    <property type="entry name" value="Head domain of nucleotide exchange factor GrpE"/>
    <property type="match status" value="1"/>
</dbReference>
<dbReference type="PANTHER" id="PTHR21237:SF23">
    <property type="entry name" value="GRPE PROTEIN HOMOLOG, MITOCHONDRIAL"/>
    <property type="match status" value="1"/>
</dbReference>
<sequence length="198" mass="22290">MFSKKKKHDKEDTTMQNQDPAAENNAEELLINDTNEAQAETPEESAAELSAEEKLQQENAALNDKYLRLFAEFDNFKRRTQKERIELLQTAGKDVIVSLLPVLDDFDRADKAMENASDVNSIREGVNLVHTKLKSILAQKGLKEIESINTVFDTDNHEAITKIPAPTEDMKGKVIDQLEKGYTLNDKVIRFAKVVVGS</sequence>
<dbReference type="GO" id="GO:0051087">
    <property type="term" value="F:protein-folding chaperone binding"/>
    <property type="evidence" value="ECO:0007669"/>
    <property type="project" value="InterPro"/>
</dbReference>
<feature type="region of interest" description="Disordered" evidence="5">
    <location>
        <begin position="1"/>
        <end position="53"/>
    </location>
</feature>
<dbReference type="CDD" id="cd00446">
    <property type="entry name" value="GrpE"/>
    <property type="match status" value="1"/>
</dbReference>
<evidence type="ECO:0000256" key="2">
    <source>
        <dbReference type="ARBA" id="ARBA00023186"/>
    </source>
</evidence>
<dbReference type="OrthoDB" id="9812586at2"/>
<dbReference type="SUPFAM" id="SSF58014">
    <property type="entry name" value="Coiled-coil domain of nucleotide exchange factor GrpE"/>
    <property type="match status" value="1"/>
</dbReference>
<dbReference type="STRING" id="151894.SAMN04488524_0833"/>
<dbReference type="GO" id="GO:0006457">
    <property type="term" value="P:protein folding"/>
    <property type="evidence" value="ECO:0007669"/>
    <property type="project" value="InterPro"/>
</dbReference>
<keyword evidence="7" id="KW-1185">Reference proteome</keyword>
<evidence type="ECO:0000256" key="5">
    <source>
        <dbReference type="SAM" id="MobiDB-lite"/>
    </source>
</evidence>
<evidence type="ECO:0000256" key="3">
    <source>
        <dbReference type="HAMAP-Rule" id="MF_01151"/>
    </source>
</evidence>
<comment type="subcellular location">
    <subcellularLocation>
        <location evidence="3">Cytoplasm</location>
    </subcellularLocation>
</comment>
<dbReference type="InterPro" id="IPR013805">
    <property type="entry name" value="GrpE_CC"/>
</dbReference>
<evidence type="ECO:0000256" key="1">
    <source>
        <dbReference type="ARBA" id="ARBA00009054"/>
    </source>
</evidence>
<dbReference type="InterPro" id="IPR000740">
    <property type="entry name" value="GrpE"/>
</dbReference>
<dbReference type="AlphaFoldDB" id="A0A1W1ZM52"/>
<dbReference type="GO" id="GO:0042803">
    <property type="term" value="F:protein homodimerization activity"/>
    <property type="evidence" value="ECO:0007669"/>
    <property type="project" value="InterPro"/>
</dbReference>
<dbReference type="Pfam" id="PF01025">
    <property type="entry name" value="GrpE"/>
    <property type="match status" value="1"/>
</dbReference>
<comment type="similarity">
    <text evidence="1 3 4">Belongs to the GrpE family.</text>
</comment>
<comment type="subunit">
    <text evidence="3">Homodimer.</text>
</comment>
<dbReference type="PANTHER" id="PTHR21237">
    <property type="entry name" value="GRPE PROTEIN"/>
    <property type="match status" value="1"/>
</dbReference>
<dbReference type="HAMAP" id="MF_01151">
    <property type="entry name" value="GrpE"/>
    <property type="match status" value="1"/>
</dbReference>
<dbReference type="Proteomes" id="UP000192756">
    <property type="component" value="Unassembled WGS sequence"/>
</dbReference>
<keyword evidence="2 3" id="KW-0143">Chaperone</keyword>